<dbReference type="Proteomes" id="UP000001107">
    <property type="component" value="Chromosome"/>
</dbReference>
<keyword evidence="3" id="KW-1185">Reference proteome</keyword>
<dbReference type="STRING" id="406327.Mevan_0465"/>
<dbReference type="GeneID" id="5325371"/>
<dbReference type="KEGG" id="mvn:Mevan_0465"/>
<dbReference type="InterPro" id="IPR011990">
    <property type="entry name" value="TPR-like_helical_dom_sf"/>
</dbReference>
<dbReference type="EMBL" id="CP000742">
    <property type="protein sequence ID" value="ABR54372.1"/>
    <property type="molecule type" value="Genomic_DNA"/>
</dbReference>
<dbReference type="PROSITE" id="PS51257">
    <property type="entry name" value="PROKAR_LIPOPROTEIN"/>
    <property type="match status" value="1"/>
</dbReference>
<dbReference type="OrthoDB" id="115601at2157"/>
<sequence>MEKKRIIITLISLFIVFAGCLGNKDPESYYINGVEKYNSGDYNGAIFAFDSAIQLNPEETKYWLMKGKSLYGLQRYEESADCYGYILTVIKDEYNKDVWAELAKSLDNIEGKESAAENARARAK</sequence>
<feature type="repeat" description="TPR" evidence="1">
    <location>
        <begin position="26"/>
        <end position="59"/>
    </location>
</feature>
<evidence type="ECO:0000256" key="1">
    <source>
        <dbReference type="PROSITE-ProRule" id="PRU00339"/>
    </source>
</evidence>
<gene>
    <name evidence="2" type="ordered locus">Mevan_0465</name>
</gene>
<protein>
    <submittedName>
        <fullName evidence="2">Tetratricopeptide TPR_2 repeat protein</fullName>
    </submittedName>
</protein>
<organism evidence="2 3">
    <name type="scientific">Methanococcus vannielii (strain ATCC 35089 / DSM 1224 / JCM 13029 / OCM 148 / SB)</name>
    <dbReference type="NCBI Taxonomy" id="406327"/>
    <lineage>
        <taxon>Archaea</taxon>
        <taxon>Methanobacteriati</taxon>
        <taxon>Methanobacteriota</taxon>
        <taxon>Methanomada group</taxon>
        <taxon>Methanococci</taxon>
        <taxon>Methanococcales</taxon>
        <taxon>Methanococcaceae</taxon>
        <taxon>Methanococcus</taxon>
    </lineage>
</organism>
<accession>A6UPF0</accession>
<proteinExistence type="predicted"/>
<keyword evidence="1" id="KW-0802">TPR repeat</keyword>
<dbReference type="AlphaFoldDB" id="A6UPF0"/>
<name>A6UPF0_METVS</name>
<evidence type="ECO:0000313" key="2">
    <source>
        <dbReference type="EMBL" id="ABR54372.1"/>
    </source>
</evidence>
<dbReference type="SUPFAM" id="SSF48452">
    <property type="entry name" value="TPR-like"/>
    <property type="match status" value="1"/>
</dbReference>
<dbReference type="RefSeq" id="WP_011972275.1">
    <property type="nucleotide sequence ID" value="NC_009634.1"/>
</dbReference>
<dbReference type="HOGENOM" id="CLU_2021527_0_0_2"/>
<dbReference type="Gene3D" id="1.25.40.10">
    <property type="entry name" value="Tetratricopeptide repeat domain"/>
    <property type="match status" value="1"/>
</dbReference>
<dbReference type="eggNOG" id="arCOG03038">
    <property type="taxonomic scope" value="Archaea"/>
</dbReference>
<dbReference type="PROSITE" id="PS50005">
    <property type="entry name" value="TPR"/>
    <property type="match status" value="1"/>
</dbReference>
<dbReference type="InterPro" id="IPR019734">
    <property type="entry name" value="TPR_rpt"/>
</dbReference>
<evidence type="ECO:0000313" key="3">
    <source>
        <dbReference type="Proteomes" id="UP000001107"/>
    </source>
</evidence>
<reference evidence="2" key="1">
    <citation type="submission" date="2007-06" db="EMBL/GenBank/DDBJ databases">
        <title>Complete sequence of Methanococcus vannielii SB.</title>
        <authorList>
            <consortium name="US DOE Joint Genome Institute"/>
            <person name="Copeland A."/>
            <person name="Lucas S."/>
            <person name="Lapidus A."/>
            <person name="Barry K."/>
            <person name="Glavina del Rio T."/>
            <person name="Dalin E."/>
            <person name="Tice H."/>
            <person name="Pitluck S."/>
            <person name="Chain P."/>
            <person name="Malfatti S."/>
            <person name="Shin M."/>
            <person name="Vergez L."/>
            <person name="Schmutz J."/>
            <person name="Larimer F."/>
            <person name="Land M."/>
            <person name="Hauser L."/>
            <person name="Kyrpides N."/>
            <person name="Anderson I."/>
            <person name="Sieprawska-Lupa M."/>
            <person name="Whitman W.B."/>
            <person name="Richardson P."/>
        </authorList>
    </citation>
    <scope>NUCLEOTIDE SEQUENCE [LARGE SCALE GENOMIC DNA]</scope>
    <source>
        <strain evidence="2">SB</strain>
    </source>
</reference>
<dbReference type="SMART" id="SM00028">
    <property type="entry name" value="TPR"/>
    <property type="match status" value="2"/>
</dbReference>